<dbReference type="EMBL" id="AVOT02041873">
    <property type="protein sequence ID" value="MBW0537242.1"/>
    <property type="molecule type" value="Genomic_DNA"/>
</dbReference>
<gene>
    <name evidence="1" type="ORF">O181_076957</name>
</gene>
<reference evidence="1" key="1">
    <citation type="submission" date="2021-03" db="EMBL/GenBank/DDBJ databases">
        <title>Draft genome sequence of rust myrtle Austropuccinia psidii MF-1, a brazilian biotype.</title>
        <authorList>
            <person name="Quecine M.C."/>
            <person name="Pachon D.M.R."/>
            <person name="Bonatelli M.L."/>
            <person name="Correr F.H."/>
            <person name="Franceschini L.M."/>
            <person name="Leite T.F."/>
            <person name="Margarido G.R.A."/>
            <person name="Almeida C.A."/>
            <person name="Ferrarezi J.A."/>
            <person name="Labate C.A."/>
        </authorList>
    </citation>
    <scope>NUCLEOTIDE SEQUENCE</scope>
    <source>
        <strain evidence="1">MF-1</strain>
    </source>
</reference>
<name>A0A9Q3FHU9_9BASI</name>
<organism evidence="1 2">
    <name type="scientific">Austropuccinia psidii MF-1</name>
    <dbReference type="NCBI Taxonomy" id="1389203"/>
    <lineage>
        <taxon>Eukaryota</taxon>
        <taxon>Fungi</taxon>
        <taxon>Dikarya</taxon>
        <taxon>Basidiomycota</taxon>
        <taxon>Pucciniomycotina</taxon>
        <taxon>Pucciniomycetes</taxon>
        <taxon>Pucciniales</taxon>
        <taxon>Sphaerophragmiaceae</taxon>
        <taxon>Austropuccinia</taxon>
    </lineage>
</organism>
<dbReference type="Proteomes" id="UP000765509">
    <property type="component" value="Unassembled WGS sequence"/>
</dbReference>
<dbReference type="AlphaFoldDB" id="A0A9Q3FHU9"/>
<protein>
    <submittedName>
        <fullName evidence="1">Uncharacterized protein</fullName>
    </submittedName>
</protein>
<accession>A0A9Q3FHU9</accession>
<evidence type="ECO:0000313" key="1">
    <source>
        <dbReference type="EMBL" id="MBW0537242.1"/>
    </source>
</evidence>
<proteinExistence type="predicted"/>
<sequence>MIQTLEDMIRRVCAYGLELKDSDGFTHDWCNLIPAFELAEKRSVHFSTAFSFKIMSDKVKHHAKQSMNDAFDYEKQKCDKSNKVPEFKVGDLVLVSALNFNDIRGQKKLKYSYVGLFVIVALCGNNSVQVESRSELENKHPTSPVSLIRPYQPADKEFFL</sequence>
<evidence type="ECO:0000313" key="2">
    <source>
        <dbReference type="Proteomes" id="UP000765509"/>
    </source>
</evidence>
<comment type="caution">
    <text evidence="1">The sequence shown here is derived from an EMBL/GenBank/DDBJ whole genome shotgun (WGS) entry which is preliminary data.</text>
</comment>
<keyword evidence="2" id="KW-1185">Reference proteome</keyword>